<accession>A0A916PIH2</accession>
<organism evidence="1 2">
    <name type="scientific">Kryptobacter tengchongensis</name>
    <dbReference type="NCBI Taxonomy" id="1643429"/>
    <lineage>
        <taxon>Bacteria</taxon>
        <taxon>Pseudomonadati</taxon>
        <taxon>Candidatus Kryptoniota</taxon>
        <taxon>Candidatus Kryptobacter</taxon>
    </lineage>
</organism>
<sequence length="51" mass="6028">MRVFRKTYILILTLAFFVSCGSEKGEDKDKKFVQVYAEILYLTEKFKTDTI</sequence>
<reference evidence="1 2" key="1">
    <citation type="submission" date="2015-11" db="EMBL/GenBank/DDBJ databases">
        <authorList>
            <person name="Varghese N."/>
        </authorList>
    </citation>
    <scope>NUCLEOTIDE SEQUENCE [LARGE SCALE GENOMIC DNA]</scope>
    <source>
        <strain evidence="1 2">JGI-25</strain>
    </source>
</reference>
<evidence type="ECO:0000313" key="2">
    <source>
        <dbReference type="Proteomes" id="UP000243105"/>
    </source>
</evidence>
<proteinExistence type="predicted"/>
<comment type="caution">
    <text evidence="1">The sequence shown here is derived from an EMBL/GenBank/DDBJ whole genome shotgun (WGS) entry which is preliminary data.</text>
</comment>
<evidence type="ECO:0000313" key="1">
    <source>
        <dbReference type="EMBL" id="CUT04540.1"/>
    </source>
</evidence>
<name>A0A916PIH2_KRYT1</name>
<feature type="non-terminal residue" evidence="1">
    <location>
        <position position="51"/>
    </location>
</feature>
<gene>
    <name evidence="1" type="ORF">JGI25_01434</name>
</gene>
<dbReference type="PROSITE" id="PS51257">
    <property type="entry name" value="PROKAR_LIPOPROTEIN"/>
    <property type="match status" value="1"/>
</dbReference>
<dbReference type="Proteomes" id="UP000243105">
    <property type="component" value="Unassembled WGS sequence"/>
</dbReference>
<dbReference type="EMBL" id="CZVV01000124">
    <property type="protein sequence ID" value="CUT04540.1"/>
    <property type="molecule type" value="Genomic_DNA"/>
</dbReference>
<dbReference type="AlphaFoldDB" id="A0A916PIH2"/>
<protein>
    <submittedName>
        <fullName evidence="1">Uncharacterized protein</fullName>
    </submittedName>
</protein>